<gene>
    <name evidence="1" type="ORF">F4821DRAFT_255543</name>
</gene>
<name>A0ACC0DDM9_9PEZI</name>
<evidence type="ECO:0000313" key="1">
    <source>
        <dbReference type="EMBL" id="KAI6090789.1"/>
    </source>
</evidence>
<reference evidence="1 2" key="1">
    <citation type="journal article" date="2022" name="New Phytol.">
        <title>Ecological generalism drives hyperdiversity of secondary metabolite gene clusters in xylarialean endophytes.</title>
        <authorList>
            <person name="Franco M.E.E."/>
            <person name="Wisecaver J.H."/>
            <person name="Arnold A.E."/>
            <person name="Ju Y.M."/>
            <person name="Slot J.C."/>
            <person name="Ahrendt S."/>
            <person name="Moore L.P."/>
            <person name="Eastman K.E."/>
            <person name="Scott K."/>
            <person name="Konkel Z."/>
            <person name="Mondo S.J."/>
            <person name="Kuo A."/>
            <person name="Hayes R.D."/>
            <person name="Haridas S."/>
            <person name="Andreopoulos B."/>
            <person name="Riley R."/>
            <person name="LaButti K."/>
            <person name="Pangilinan J."/>
            <person name="Lipzen A."/>
            <person name="Amirebrahimi M."/>
            <person name="Yan J."/>
            <person name="Adam C."/>
            <person name="Keymanesh K."/>
            <person name="Ng V."/>
            <person name="Louie K."/>
            <person name="Northen T."/>
            <person name="Drula E."/>
            <person name="Henrissat B."/>
            <person name="Hsieh H.M."/>
            <person name="Youens-Clark K."/>
            <person name="Lutzoni F."/>
            <person name="Miadlikowska J."/>
            <person name="Eastwood D.C."/>
            <person name="Hamelin R.C."/>
            <person name="Grigoriev I.V."/>
            <person name="U'Ren J.M."/>
        </authorList>
    </citation>
    <scope>NUCLEOTIDE SEQUENCE [LARGE SCALE GENOMIC DNA]</scope>
    <source>
        <strain evidence="1 2">ER1909</strain>
    </source>
</reference>
<sequence>MKATLPSLLAALLAALPLASAQVPAPHPFPEHSYPITEFMRGLRLGGGQYLNDFLLWDYEFDLNNCLANYEGVLHWVTNGGGGYNGSCTTCQLDGDTVMTCYCSVNDQGKGQSASIDLKNCRYIWWENAELHCGDRGEECANHKA</sequence>
<organism evidence="1 2">
    <name type="scientific">Hypoxylon rubiginosum</name>
    <dbReference type="NCBI Taxonomy" id="110542"/>
    <lineage>
        <taxon>Eukaryota</taxon>
        <taxon>Fungi</taxon>
        <taxon>Dikarya</taxon>
        <taxon>Ascomycota</taxon>
        <taxon>Pezizomycotina</taxon>
        <taxon>Sordariomycetes</taxon>
        <taxon>Xylariomycetidae</taxon>
        <taxon>Xylariales</taxon>
        <taxon>Hypoxylaceae</taxon>
        <taxon>Hypoxylon</taxon>
    </lineage>
</organism>
<keyword evidence="2" id="KW-1185">Reference proteome</keyword>
<comment type="caution">
    <text evidence="1">The sequence shown here is derived from an EMBL/GenBank/DDBJ whole genome shotgun (WGS) entry which is preliminary data.</text>
</comment>
<dbReference type="EMBL" id="MU394289">
    <property type="protein sequence ID" value="KAI6090789.1"/>
    <property type="molecule type" value="Genomic_DNA"/>
</dbReference>
<evidence type="ECO:0000313" key="2">
    <source>
        <dbReference type="Proteomes" id="UP001497680"/>
    </source>
</evidence>
<protein>
    <submittedName>
        <fullName evidence="1">Uncharacterized protein</fullName>
    </submittedName>
</protein>
<dbReference type="Proteomes" id="UP001497680">
    <property type="component" value="Unassembled WGS sequence"/>
</dbReference>
<accession>A0ACC0DDM9</accession>
<proteinExistence type="predicted"/>